<dbReference type="InterPro" id="IPR011197">
    <property type="entry name" value="UCP012318"/>
</dbReference>
<dbReference type="Proteomes" id="UP000739538">
    <property type="component" value="Unassembled WGS sequence"/>
</dbReference>
<name>A0A956SEG4_UNCEI</name>
<dbReference type="InterPro" id="IPR012347">
    <property type="entry name" value="Ferritin-like"/>
</dbReference>
<dbReference type="AlphaFoldDB" id="A0A956SEG4"/>
<dbReference type="CDD" id="cd00657">
    <property type="entry name" value="Ferritin_like"/>
    <property type="match status" value="1"/>
</dbReference>
<reference evidence="1" key="2">
    <citation type="journal article" date="2021" name="Microbiome">
        <title>Successional dynamics and alternative stable states in a saline activated sludge microbial community over 9 years.</title>
        <authorList>
            <person name="Wang Y."/>
            <person name="Ye J."/>
            <person name="Ju F."/>
            <person name="Liu L."/>
            <person name="Boyd J.A."/>
            <person name="Deng Y."/>
            <person name="Parks D.H."/>
            <person name="Jiang X."/>
            <person name="Yin X."/>
            <person name="Woodcroft B.J."/>
            <person name="Tyson G.W."/>
            <person name="Hugenholtz P."/>
            <person name="Polz M.F."/>
            <person name="Zhang T."/>
        </authorList>
    </citation>
    <scope>NUCLEOTIDE SEQUENCE</scope>
    <source>
        <strain evidence="1">HKST-UBA02</strain>
    </source>
</reference>
<dbReference type="Gene3D" id="1.20.1260.10">
    <property type="match status" value="1"/>
</dbReference>
<gene>
    <name evidence="1" type="ORF">KDA27_16625</name>
</gene>
<dbReference type="PANTHER" id="PTHR42782">
    <property type="entry name" value="SI:CH73-314G15.3"/>
    <property type="match status" value="1"/>
</dbReference>
<evidence type="ECO:0000313" key="1">
    <source>
        <dbReference type="EMBL" id="MCA9757431.1"/>
    </source>
</evidence>
<dbReference type="InterPro" id="IPR007402">
    <property type="entry name" value="DUF455"/>
</dbReference>
<dbReference type="SUPFAM" id="SSF47240">
    <property type="entry name" value="Ferritin-like"/>
    <property type="match status" value="1"/>
</dbReference>
<dbReference type="Pfam" id="PF04305">
    <property type="entry name" value="DUF455"/>
    <property type="match status" value="1"/>
</dbReference>
<comment type="caution">
    <text evidence="1">The sequence shown here is derived from an EMBL/GenBank/DDBJ whole genome shotgun (WGS) entry which is preliminary data.</text>
</comment>
<organism evidence="1 2">
    <name type="scientific">Eiseniibacteriota bacterium</name>
    <dbReference type="NCBI Taxonomy" id="2212470"/>
    <lineage>
        <taxon>Bacteria</taxon>
        <taxon>Candidatus Eiseniibacteriota</taxon>
    </lineage>
</organism>
<reference evidence="1" key="1">
    <citation type="submission" date="2020-04" db="EMBL/GenBank/DDBJ databases">
        <authorList>
            <person name="Zhang T."/>
        </authorList>
    </citation>
    <scope>NUCLEOTIDE SEQUENCE</scope>
    <source>
        <strain evidence="1">HKST-UBA02</strain>
    </source>
</reference>
<sequence length="282" mass="31991">MLERSVVQEIQGILEERDIETKLRLTTRLCADSAKLGTAVFRYPGKADQPLGAVRPGRPESWQVVDPSTIPDRPKLGDPRGRYRLIHSVANIELAAIELMLMAVADFPGEPQEYYQAMLQVAREEVMHTRMLMRRLKQLGGEFGSEPVHLGLWETAIRWDDLPGRLGVVPRILEARGLDVSDRLRDQLGKAGDHESAEVLERIYYEEIGHVEVGTTWYRAACELRGLDPEAHFVDLVHRFQPRRAGPRRIDREGRIAAGFTERELLALEGRDEEPEGERADS</sequence>
<accession>A0A956SEG4</accession>
<dbReference type="PIRSF" id="PIRSF012318">
    <property type="entry name" value="UCP012318"/>
    <property type="match status" value="1"/>
</dbReference>
<evidence type="ECO:0000313" key="2">
    <source>
        <dbReference type="Proteomes" id="UP000739538"/>
    </source>
</evidence>
<dbReference type="EMBL" id="JAGQHS010000098">
    <property type="protein sequence ID" value="MCA9757431.1"/>
    <property type="molecule type" value="Genomic_DNA"/>
</dbReference>
<protein>
    <submittedName>
        <fullName evidence="1">Ferritin-like domain-containing protein</fullName>
    </submittedName>
</protein>
<dbReference type="InterPro" id="IPR009078">
    <property type="entry name" value="Ferritin-like_SF"/>
</dbReference>
<dbReference type="PANTHER" id="PTHR42782:SF4">
    <property type="entry name" value="DUF455 DOMAIN-CONTAINING PROTEIN"/>
    <property type="match status" value="1"/>
</dbReference>
<proteinExistence type="predicted"/>